<comment type="similarity">
    <text evidence="2 14">Belongs to the cytochrome c oxidase subunit 2 family.</text>
</comment>
<dbReference type="Gene3D" id="1.10.287.90">
    <property type="match status" value="1"/>
</dbReference>
<keyword evidence="21" id="KW-1185">Reference proteome</keyword>
<evidence type="ECO:0000256" key="1">
    <source>
        <dbReference type="ARBA" id="ARBA00004141"/>
    </source>
</evidence>
<comment type="caution">
    <text evidence="20">The sequence shown here is derived from an EMBL/GenBank/DDBJ whole genome shotgun (WGS) entry which is preliminary data.</text>
</comment>
<comment type="subcellular location">
    <subcellularLocation>
        <location evidence="14">Cell membrane</location>
        <topology evidence="14">Multi-pass membrane protein</topology>
    </subcellularLocation>
    <subcellularLocation>
        <location evidence="1">Membrane</location>
        <topology evidence="1">Multi-pass membrane protein</topology>
    </subcellularLocation>
</comment>
<dbReference type="PANTHER" id="PTHR22888:SF9">
    <property type="entry name" value="CYTOCHROME C OXIDASE SUBUNIT 2"/>
    <property type="match status" value="1"/>
</dbReference>
<evidence type="ECO:0000256" key="16">
    <source>
        <dbReference type="SAM" id="Phobius"/>
    </source>
</evidence>
<feature type="domain" description="Cytochrome oxidase subunit II copper A binding" evidence="18">
    <location>
        <begin position="123"/>
        <end position="263"/>
    </location>
</feature>
<organism evidence="20 21">
    <name type="scientific">Tianweitania sediminis</name>
    <dbReference type="NCBI Taxonomy" id="1502156"/>
    <lineage>
        <taxon>Bacteria</taxon>
        <taxon>Pseudomonadati</taxon>
        <taxon>Pseudomonadota</taxon>
        <taxon>Alphaproteobacteria</taxon>
        <taxon>Hyphomicrobiales</taxon>
        <taxon>Phyllobacteriaceae</taxon>
        <taxon>Tianweitania</taxon>
    </lineage>
</organism>
<comment type="cofactor">
    <cofactor evidence="15">
        <name>Cu cation</name>
        <dbReference type="ChEBI" id="CHEBI:23378"/>
    </cofactor>
    <text evidence="15">Binds a copper A center.</text>
</comment>
<evidence type="ECO:0000256" key="12">
    <source>
        <dbReference type="ARBA" id="ARBA00024688"/>
    </source>
</evidence>
<dbReference type="InterPro" id="IPR034210">
    <property type="entry name" value="CcO_II_C"/>
</dbReference>
<accession>A0A8J7UJM3</accession>
<evidence type="ECO:0000256" key="8">
    <source>
        <dbReference type="ARBA" id="ARBA00022982"/>
    </source>
</evidence>
<comment type="function">
    <text evidence="12 15">Subunits I and II form the functional core of the enzyme complex. Electrons originating in cytochrome c are transferred via heme a and Cu(A) to the binuclear center formed by heme a3 and Cu(B).</text>
</comment>
<feature type="domain" description="Cytochrome oxidase subunit II transmembrane region profile" evidence="19">
    <location>
        <begin position="26"/>
        <end position="121"/>
    </location>
</feature>
<proteinExistence type="inferred from homology"/>
<dbReference type="InterPro" id="IPR036257">
    <property type="entry name" value="Cyt_c_oxidase_su2_TM_sf"/>
</dbReference>
<keyword evidence="7" id="KW-1278">Translocase</keyword>
<evidence type="ECO:0000256" key="14">
    <source>
        <dbReference type="RuleBase" id="RU000456"/>
    </source>
</evidence>
<keyword evidence="3 14" id="KW-0813">Transport</keyword>
<dbReference type="CDD" id="cd13912">
    <property type="entry name" value="CcO_II_C"/>
    <property type="match status" value="1"/>
</dbReference>
<evidence type="ECO:0000259" key="18">
    <source>
        <dbReference type="PROSITE" id="PS50857"/>
    </source>
</evidence>
<feature type="chain" id="PRO_5035257018" description="Cytochrome c oxidase subunit 2" evidence="17">
    <location>
        <begin position="22"/>
        <end position="290"/>
    </location>
</feature>
<dbReference type="GO" id="GO:0005507">
    <property type="term" value="F:copper ion binding"/>
    <property type="evidence" value="ECO:0007669"/>
    <property type="project" value="InterPro"/>
</dbReference>
<evidence type="ECO:0000256" key="13">
    <source>
        <dbReference type="ARBA" id="ARBA00047816"/>
    </source>
</evidence>
<dbReference type="PROSITE" id="PS00078">
    <property type="entry name" value="COX2"/>
    <property type="match status" value="1"/>
</dbReference>
<evidence type="ECO:0000259" key="19">
    <source>
        <dbReference type="PROSITE" id="PS50999"/>
    </source>
</evidence>
<feature type="transmembrane region" description="Helical" evidence="16">
    <location>
        <begin position="93"/>
        <end position="114"/>
    </location>
</feature>
<evidence type="ECO:0000313" key="20">
    <source>
        <dbReference type="EMBL" id="MBP0438794.1"/>
    </source>
</evidence>
<reference evidence="20" key="1">
    <citation type="submission" date="2021-03" db="EMBL/GenBank/DDBJ databases">
        <title>Genome sequencing and assembly of Tianweitania sediminis.</title>
        <authorList>
            <person name="Chhetri G."/>
        </authorList>
    </citation>
    <scope>NUCLEOTIDE SEQUENCE</scope>
    <source>
        <strain evidence="20">Z8</strain>
    </source>
</reference>
<dbReference type="PANTHER" id="PTHR22888">
    <property type="entry name" value="CYTOCHROME C OXIDASE, SUBUNIT II"/>
    <property type="match status" value="1"/>
</dbReference>
<evidence type="ECO:0000256" key="17">
    <source>
        <dbReference type="SAM" id="SignalP"/>
    </source>
</evidence>
<dbReference type="InterPro" id="IPR002429">
    <property type="entry name" value="CcO_II-like_C"/>
</dbReference>
<keyword evidence="8 14" id="KW-0249">Electron transport</keyword>
<keyword evidence="10 15" id="KW-0186">Copper</keyword>
<dbReference type="NCBIfam" id="TIGR02866">
    <property type="entry name" value="CoxB"/>
    <property type="match status" value="1"/>
</dbReference>
<evidence type="ECO:0000256" key="6">
    <source>
        <dbReference type="ARBA" id="ARBA00022723"/>
    </source>
</evidence>
<dbReference type="InterPro" id="IPR011759">
    <property type="entry name" value="Cyt_c_oxidase_su2_TM_dom"/>
</dbReference>
<keyword evidence="11 16" id="KW-0472">Membrane</keyword>
<feature type="transmembrane region" description="Helical" evidence="16">
    <location>
        <begin position="51"/>
        <end position="72"/>
    </location>
</feature>
<evidence type="ECO:0000256" key="5">
    <source>
        <dbReference type="ARBA" id="ARBA00022692"/>
    </source>
</evidence>
<keyword evidence="5 14" id="KW-0812">Transmembrane</keyword>
<dbReference type="InterPro" id="IPR014222">
    <property type="entry name" value="Cyt_c_oxidase_su2"/>
</dbReference>
<keyword evidence="9 16" id="KW-1133">Transmembrane helix</keyword>
<dbReference type="RefSeq" id="WP_209334809.1">
    <property type="nucleotide sequence ID" value="NZ_JAGIYY010000002.1"/>
</dbReference>
<evidence type="ECO:0000313" key="21">
    <source>
        <dbReference type="Proteomes" id="UP000666240"/>
    </source>
</evidence>
<gene>
    <name evidence="20" type="primary">coxB</name>
    <name evidence="20" type="ORF">J5Y06_09050</name>
</gene>
<dbReference type="Gene3D" id="2.60.40.420">
    <property type="entry name" value="Cupredoxins - blue copper proteins"/>
    <property type="match status" value="1"/>
</dbReference>
<evidence type="ECO:0000256" key="4">
    <source>
        <dbReference type="ARBA" id="ARBA00022660"/>
    </source>
</evidence>
<keyword evidence="6 15" id="KW-0479">Metal-binding</keyword>
<comment type="catalytic activity">
    <reaction evidence="13 15">
        <text>4 Fe(II)-[cytochrome c] + O2 + 8 H(+)(in) = 4 Fe(III)-[cytochrome c] + 2 H2O + 4 H(+)(out)</text>
        <dbReference type="Rhea" id="RHEA:11436"/>
        <dbReference type="Rhea" id="RHEA-COMP:10350"/>
        <dbReference type="Rhea" id="RHEA-COMP:14399"/>
        <dbReference type="ChEBI" id="CHEBI:15377"/>
        <dbReference type="ChEBI" id="CHEBI:15378"/>
        <dbReference type="ChEBI" id="CHEBI:15379"/>
        <dbReference type="ChEBI" id="CHEBI:29033"/>
        <dbReference type="ChEBI" id="CHEBI:29034"/>
        <dbReference type="EC" id="7.1.1.9"/>
    </reaction>
</comment>
<dbReference type="GO" id="GO:0042773">
    <property type="term" value="P:ATP synthesis coupled electron transport"/>
    <property type="evidence" value="ECO:0007669"/>
    <property type="project" value="TreeGrafter"/>
</dbReference>
<dbReference type="GO" id="GO:0005886">
    <property type="term" value="C:plasma membrane"/>
    <property type="evidence" value="ECO:0007669"/>
    <property type="project" value="UniProtKB-SubCell"/>
</dbReference>
<dbReference type="GO" id="GO:0016491">
    <property type="term" value="F:oxidoreductase activity"/>
    <property type="evidence" value="ECO:0007669"/>
    <property type="project" value="InterPro"/>
</dbReference>
<dbReference type="Pfam" id="PF00116">
    <property type="entry name" value="COX2"/>
    <property type="match status" value="1"/>
</dbReference>
<name>A0A8J7UJM3_9HYPH</name>
<dbReference type="SUPFAM" id="SSF49503">
    <property type="entry name" value="Cupredoxins"/>
    <property type="match status" value="1"/>
</dbReference>
<dbReference type="InterPro" id="IPR001505">
    <property type="entry name" value="Copper_CuA"/>
</dbReference>
<evidence type="ECO:0000256" key="2">
    <source>
        <dbReference type="ARBA" id="ARBA00007866"/>
    </source>
</evidence>
<evidence type="ECO:0000256" key="11">
    <source>
        <dbReference type="ARBA" id="ARBA00023136"/>
    </source>
</evidence>
<dbReference type="EMBL" id="JAGIYY010000002">
    <property type="protein sequence ID" value="MBP0438794.1"/>
    <property type="molecule type" value="Genomic_DNA"/>
</dbReference>
<evidence type="ECO:0000256" key="10">
    <source>
        <dbReference type="ARBA" id="ARBA00023008"/>
    </source>
</evidence>
<protein>
    <recommendedName>
        <fullName evidence="15">Cytochrome c oxidase subunit 2</fullName>
        <ecNumber evidence="15">7.1.1.9</ecNumber>
    </recommendedName>
</protein>
<evidence type="ECO:0000256" key="15">
    <source>
        <dbReference type="RuleBase" id="RU004024"/>
    </source>
</evidence>
<dbReference type="SUPFAM" id="SSF81464">
    <property type="entry name" value="Cytochrome c oxidase subunit II-like, transmembrane region"/>
    <property type="match status" value="1"/>
</dbReference>
<dbReference type="InterPro" id="IPR008972">
    <property type="entry name" value="Cupredoxin"/>
</dbReference>
<evidence type="ECO:0000256" key="3">
    <source>
        <dbReference type="ARBA" id="ARBA00022448"/>
    </source>
</evidence>
<dbReference type="EC" id="7.1.1.9" evidence="15"/>
<sequence length="290" mass="31815">MKKLTGVAGAMVLLSSAAAWAQAPGQPTPWQFDFQVAASPIMESIAWFEDYTLWFITPITLLVLALLAWCVLRFRESANPTPSRTSHNTLIEVIWTVGPVLVLLCIAIPSFQLLTAQYSPPEEPAITLKATGNQWNWDYEYQLEQPISFNSAILTDAARPDSGKEDLRDYPRLLAVDNEVVLPVSTTIRLLTTGSDVIHAFAVPAFGVKLDAVPGRINEMWFRAEREGLYYGQCSENCGKDHAFMPIAIRIVNQAQYDAWVAAAATDVGGANRALMASIEAQNKIASAGE</sequence>
<dbReference type="PROSITE" id="PS50857">
    <property type="entry name" value="COX2_CUA"/>
    <property type="match status" value="1"/>
</dbReference>
<evidence type="ECO:0000256" key="9">
    <source>
        <dbReference type="ARBA" id="ARBA00022989"/>
    </source>
</evidence>
<dbReference type="GO" id="GO:0004129">
    <property type="term" value="F:cytochrome-c oxidase activity"/>
    <property type="evidence" value="ECO:0007669"/>
    <property type="project" value="UniProtKB-EC"/>
</dbReference>
<dbReference type="PROSITE" id="PS50999">
    <property type="entry name" value="COX2_TM"/>
    <property type="match status" value="1"/>
</dbReference>
<dbReference type="Proteomes" id="UP000666240">
    <property type="component" value="Unassembled WGS sequence"/>
</dbReference>
<dbReference type="AlphaFoldDB" id="A0A8J7UJM3"/>
<feature type="signal peptide" evidence="17">
    <location>
        <begin position="1"/>
        <end position="21"/>
    </location>
</feature>
<dbReference type="InterPro" id="IPR045187">
    <property type="entry name" value="CcO_II"/>
</dbReference>
<keyword evidence="4 14" id="KW-0679">Respiratory chain</keyword>
<dbReference type="PRINTS" id="PR01166">
    <property type="entry name" value="CYCOXIDASEII"/>
</dbReference>
<keyword evidence="17" id="KW-0732">Signal</keyword>
<dbReference type="Pfam" id="PF02790">
    <property type="entry name" value="COX2_TM"/>
    <property type="match status" value="1"/>
</dbReference>
<evidence type="ECO:0000256" key="7">
    <source>
        <dbReference type="ARBA" id="ARBA00022967"/>
    </source>
</evidence>